<dbReference type="EMBL" id="SOKJ01000238">
    <property type="protein sequence ID" value="TET10218.1"/>
    <property type="molecule type" value="Genomic_DNA"/>
</dbReference>
<dbReference type="PANTHER" id="PTHR42711:SF5">
    <property type="entry name" value="ABC TRANSPORTER ATP-BINDING PROTEIN NATA"/>
    <property type="match status" value="1"/>
</dbReference>
<proteinExistence type="inferred from homology"/>
<evidence type="ECO:0000313" key="7">
    <source>
        <dbReference type="Proteomes" id="UP000316360"/>
    </source>
</evidence>
<keyword evidence="4 6" id="KW-0067">ATP-binding</keyword>
<dbReference type="AlphaFoldDB" id="A0A523RWS1"/>
<evidence type="ECO:0000256" key="2">
    <source>
        <dbReference type="ARBA" id="ARBA00022448"/>
    </source>
</evidence>
<comment type="similarity">
    <text evidence="1">Belongs to the ABC transporter superfamily.</text>
</comment>
<accession>A0A523RWS1</accession>
<evidence type="ECO:0000256" key="1">
    <source>
        <dbReference type="ARBA" id="ARBA00005417"/>
    </source>
</evidence>
<keyword evidence="2" id="KW-0813">Transport</keyword>
<evidence type="ECO:0000259" key="5">
    <source>
        <dbReference type="PROSITE" id="PS50893"/>
    </source>
</evidence>
<dbReference type="Gene3D" id="3.40.50.300">
    <property type="entry name" value="P-loop containing nucleotide triphosphate hydrolases"/>
    <property type="match status" value="1"/>
</dbReference>
<dbReference type="InterPro" id="IPR050763">
    <property type="entry name" value="ABC_transporter_ATP-binding"/>
</dbReference>
<dbReference type="GO" id="GO:0016887">
    <property type="term" value="F:ATP hydrolysis activity"/>
    <property type="evidence" value="ECO:0007669"/>
    <property type="project" value="InterPro"/>
</dbReference>
<dbReference type="Proteomes" id="UP000316360">
    <property type="component" value="Unassembled WGS sequence"/>
</dbReference>
<name>A0A523RWS1_UNCAE</name>
<organism evidence="6 7">
    <name type="scientific">Aerophobetes bacterium</name>
    <dbReference type="NCBI Taxonomy" id="2030807"/>
    <lineage>
        <taxon>Bacteria</taxon>
        <taxon>Candidatus Aerophobota</taxon>
    </lineage>
</organism>
<dbReference type="Pfam" id="PF00005">
    <property type="entry name" value="ABC_tran"/>
    <property type="match status" value="1"/>
</dbReference>
<reference evidence="6 7" key="1">
    <citation type="submission" date="2019-03" db="EMBL/GenBank/DDBJ databases">
        <title>Metabolic potential of uncultured bacteria and archaea associated with petroleum seepage in deep-sea sediments.</title>
        <authorList>
            <person name="Dong X."/>
            <person name="Hubert C."/>
        </authorList>
    </citation>
    <scope>NUCLEOTIDE SEQUENCE [LARGE SCALE GENOMIC DNA]</scope>
    <source>
        <strain evidence="6">E44_bin7</strain>
    </source>
</reference>
<dbReference type="InterPro" id="IPR027417">
    <property type="entry name" value="P-loop_NTPase"/>
</dbReference>
<protein>
    <submittedName>
        <fullName evidence="6">ATP-binding cassette domain-containing protein</fullName>
    </submittedName>
</protein>
<dbReference type="InterPro" id="IPR003439">
    <property type="entry name" value="ABC_transporter-like_ATP-bd"/>
</dbReference>
<dbReference type="SMART" id="SM00382">
    <property type="entry name" value="AAA"/>
    <property type="match status" value="1"/>
</dbReference>
<comment type="caution">
    <text evidence="6">The sequence shown here is derived from an EMBL/GenBank/DDBJ whole genome shotgun (WGS) entry which is preliminary data.</text>
</comment>
<dbReference type="PROSITE" id="PS50893">
    <property type="entry name" value="ABC_TRANSPORTER_2"/>
    <property type="match status" value="1"/>
</dbReference>
<evidence type="ECO:0000256" key="3">
    <source>
        <dbReference type="ARBA" id="ARBA00022741"/>
    </source>
</evidence>
<sequence>MQNNVAIEVRNLTKYYGDLLAVDHINFQVQLGEIFGFLGPNGAGKTTTIRILIGLAIPSSGFATVNGYHILTQSQQVKQGIGVVPEESILYDDLSARRNLYFIGRMYEVSRPLLKERTNGLLEDFELPRVSPRPIRTFSKGMKRKLTLAAALIHDPETLFLDEPTAGLDVMSSRTLREKIKRLKREGKTIFLTTHNIEEAERLCDRIAIINKGKILTIDTPQRLKSKVKGKEALELQFDHISPSIQEELNKLCSSGEIIRKEGRYLITSNISQNTRKILAVVEKEKAGLPDIRSILPSLEEAFVKLTSIGAEEMKKEEEGKSG</sequence>
<dbReference type="GO" id="GO:0005524">
    <property type="term" value="F:ATP binding"/>
    <property type="evidence" value="ECO:0007669"/>
    <property type="project" value="UniProtKB-KW"/>
</dbReference>
<dbReference type="InterPro" id="IPR003593">
    <property type="entry name" value="AAA+_ATPase"/>
</dbReference>
<dbReference type="InterPro" id="IPR017871">
    <property type="entry name" value="ABC_transporter-like_CS"/>
</dbReference>
<gene>
    <name evidence="6" type="ORF">E3J84_04240</name>
</gene>
<evidence type="ECO:0000256" key="4">
    <source>
        <dbReference type="ARBA" id="ARBA00022840"/>
    </source>
</evidence>
<feature type="domain" description="ABC transporter" evidence="5">
    <location>
        <begin position="7"/>
        <end position="237"/>
    </location>
</feature>
<dbReference type="PROSITE" id="PS00211">
    <property type="entry name" value="ABC_TRANSPORTER_1"/>
    <property type="match status" value="1"/>
</dbReference>
<evidence type="ECO:0000313" key="6">
    <source>
        <dbReference type="EMBL" id="TET10218.1"/>
    </source>
</evidence>
<dbReference type="PANTHER" id="PTHR42711">
    <property type="entry name" value="ABC TRANSPORTER ATP-BINDING PROTEIN"/>
    <property type="match status" value="1"/>
</dbReference>
<keyword evidence="3" id="KW-0547">Nucleotide-binding</keyword>
<dbReference type="SUPFAM" id="SSF52540">
    <property type="entry name" value="P-loop containing nucleoside triphosphate hydrolases"/>
    <property type="match status" value="1"/>
</dbReference>